<name>A0A9D4H8A1_DREPO</name>
<dbReference type="GO" id="GO:0030246">
    <property type="term" value="F:carbohydrate binding"/>
    <property type="evidence" value="ECO:0007669"/>
    <property type="project" value="UniProtKB-UniRule"/>
</dbReference>
<dbReference type="Proteomes" id="UP000828390">
    <property type="component" value="Unassembled WGS sequence"/>
</dbReference>
<protein>
    <recommendedName>
        <fullName evidence="2">Galectin</fullName>
    </recommendedName>
</protein>
<dbReference type="InterPro" id="IPR013320">
    <property type="entry name" value="ConA-like_dom_sf"/>
</dbReference>
<comment type="caution">
    <text evidence="4">The sequence shown here is derived from an EMBL/GenBank/DDBJ whole genome shotgun (WGS) entry which is preliminary data.</text>
</comment>
<reference evidence="4" key="1">
    <citation type="journal article" date="2019" name="bioRxiv">
        <title>The Genome of the Zebra Mussel, Dreissena polymorpha: A Resource for Invasive Species Research.</title>
        <authorList>
            <person name="McCartney M.A."/>
            <person name="Auch B."/>
            <person name="Kono T."/>
            <person name="Mallez S."/>
            <person name="Zhang Y."/>
            <person name="Obille A."/>
            <person name="Becker A."/>
            <person name="Abrahante J.E."/>
            <person name="Garbe J."/>
            <person name="Badalamenti J.P."/>
            <person name="Herman A."/>
            <person name="Mangelson H."/>
            <person name="Liachko I."/>
            <person name="Sullivan S."/>
            <person name="Sone E.D."/>
            <person name="Koren S."/>
            <person name="Silverstein K.A.T."/>
            <person name="Beckman K.B."/>
            <person name="Gohl D.M."/>
        </authorList>
    </citation>
    <scope>NUCLEOTIDE SEQUENCE</scope>
    <source>
        <strain evidence="4">Duluth1</strain>
        <tissue evidence="4">Whole animal</tissue>
    </source>
</reference>
<feature type="domain" description="Galectin" evidence="3">
    <location>
        <begin position="24"/>
        <end position="180"/>
    </location>
</feature>
<keyword evidence="5" id="KW-1185">Reference proteome</keyword>
<dbReference type="InterPro" id="IPR001079">
    <property type="entry name" value="Galectin_CRD"/>
</dbReference>
<evidence type="ECO:0000256" key="1">
    <source>
        <dbReference type="ARBA" id="ARBA00022734"/>
    </source>
</evidence>
<evidence type="ECO:0000259" key="3">
    <source>
        <dbReference type="PROSITE" id="PS51304"/>
    </source>
</evidence>
<proteinExistence type="predicted"/>
<reference evidence="4" key="2">
    <citation type="submission" date="2020-11" db="EMBL/GenBank/DDBJ databases">
        <authorList>
            <person name="McCartney M.A."/>
            <person name="Auch B."/>
            <person name="Kono T."/>
            <person name="Mallez S."/>
            <person name="Becker A."/>
            <person name="Gohl D.M."/>
            <person name="Silverstein K.A.T."/>
            <person name="Koren S."/>
            <person name="Bechman K.B."/>
            <person name="Herman A."/>
            <person name="Abrahante J.E."/>
            <person name="Garbe J."/>
        </authorList>
    </citation>
    <scope>NUCLEOTIDE SEQUENCE</scope>
    <source>
        <strain evidence="4">Duluth1</strain>
        <tissue evidence="4">Whole animal</tissue>
    </source>
</reference>
<dbReference type="InterPro" id="IPR044156">
    <property type="entry name" value="Galectin-like"/>
</dbReference>
<dbReference type="Pfam" id="PF00337">
    <property type="entry name" value="Gal-bind_lectin"/>
    <property type="match status" value="1"/>
</dbReference>
<dbReference type="EMBL" id="JAIWYP010000005">
    <property type="protein sequence ID" value="KAH3828749.1"/>
    <property type="molecule type" value="Genomic_DNA"/>
</dbReference>
<evidence type="ECO:0000313" key="4">
    <source>
        <dbReference type="EMBL" id="KAH3828749.1"/>
    </source>
</evidence>
<dbReference type="AlphaFoldDB" id="A0A9D4H8A1"/>
<keyword evidence="1 2" id="KW-0430">Lectin</keyword>
<dbReference type="CDD" id="cd00070">
    <property type="entry name" value="GLECT"/>
    <property type="match status" value="1"/>
</dbReference>
<dbReference type="SMART" id="SM00908">
    <property type="entry name" value="Gal-bind_lectin"/>
    <property type="match status" value="1"/>
</dbReference>
<dbReference type="PROSITE" id="PS51304">
    <property type="entry name" value="GALECTIN"/>
    <property type="match status" value="1"/>
</dbReference>
<evidence type="ECO:0000256" key="2">
    <source>
        <dbReference type="RuleBase" id="RU102079"/>
    </source>
</evidence>
<sequence>MSQKKNDQIRSKRSRIPRYSNRIFWACRVDSSSARSVRTQRGNRLSGKDDFHHPNPSRFTVNFESKPNGPDIAFHCDFRFNFGENHNVIVRNTQTNNKWGPEERAVSNFPLLQNVFFEMIFLVEQHCFKANCGETSISRVVQVSDNNVHLLEYKHGLQPLRKLTFLRIDGIVIITQVRYQ</sequence>
<dbReference type="SMART" id="SM00276">
    <property type="entry name" value="GLECT"/>
    <property type="match status" value="1"/>
</dbReference>
<dbReference type="PANTHER" id="PTHR11346:SF147">
    <property type="entry name" value="GALECTIN"/>
    <property type="match status" value="1"/>
</dbReference>
<dbReference type="SUPFAM" id="SSF49899">
    <property type="entry name" value="Concanavalin A-like lectins/glucanases"/>
    <property type="match status" value="1"/>
</dbReference>
<organism evidence="4 5">
    <name type="scientific">Dreissena polymorpha</name>
    <name type="common">Zebra mussel</name>
    <name type="synonym">Mytilus polymorpha</name>
    <dbReference type="NCBI Taxonomy" id="45954"/>
    <lineage>
        <taxon>Eukaryota</taxon>
        <taxon>Metazoa</taxon>
        <taxon>Spiralia</taxon>
        <taxon>Lophotrochozoa</taxon>
        <taxon>Mollusca</taxon>
        <taxon>Bivalvia</taxon>
        <taxon>Autobranchia</taxon>
        <taxon>Heteroconchia</taxon>
        <taxon>Euheterodonta</taxon>
        <taxon>Imparidentia</taxon>
        <taxon>Neoheterodontei</taxon>
        <taxon>Myida</taxon>
        <taxon>Dreissenoidea</taxon>
        <taxon>Dreissenidae</taxon>
        <taxon>Dreissena</taxon>
    </lineage>
</organism>
<gene>
    <name evidence="4" type="ORF">DPMN_130732</name>
</gene>
<evidence type="ECO:0000313" key="5">
    <source>
        <dbReference type="Proteomes" id="UP000828390"/>
    </source>
</evidence>
<dbReference type="Gene3D" id="2.60.120.200">
    <property type="match status" value="1"/>
</dbReference>
<dbReference type="PANTHER" id="PTHR11346">
    <property type="entry name" value="GALECTIN"/>
    <property type="match status" value="1"/>
</dbReference>
<accession>A0A9D4H8A1</accession>